<gene>
    <name evidence="7" type="ORF">SCHPADRAFT_351060</name>
</gene>
<feature type="compositionally biased region" description="Basic and acidic residues" evidence="5">
    <location>
        <begin position="342"/>
        <end position="362"/>
    </location>
</feature>
<dbReference type="Proteomes" id="UP000053477">
    <property type="component" value="Unassembled WGS sequence"/>
</dbReference>
<evidence type="ECO:0000256" key="1">
    <source>
        <dbReference type="ARBA" id="ARBA00022723"/>
    </source>
</evidence>
<dbReference type="InterPro" id="IPR002893">
    <property type="entry name" value="Znf_MYND"/>
</dbReference>
<dbReference type="PROSITE" id="PS50865">
    <property type="entry name" value="ZF_MYND_2"/>
    <property type="match status" value="1"/>
</dbReference>
<dbReference type="OrthoDB" id="265717at2759"/>
<reference evidence="7 8" key="1">
    <citation type="submission" date="2015-04" db="EMBL/GenBank/DDBJ databases">
        <title>Complete genome sequence of Schizopora paradoxa KUC8140, a cosmopolitan wood degrader in East Asia.</title>
        <authorList>
            <consortium name="DOE Joint Genome Institute"/>
            <person name="Min B."/>
            <person name="Park H."/>
            <person name="Jang Y."/>
            <person name="Kim J.-J."/>
            <person name="Kim K.H."/>
            <person name="Pangilinan J."/>
            <person name="Lipzen A."/>
            <person name="Riley R."/>
            <person name="Grigoriev I.V."/>
            <person name="Spatafora J.W."/>
            <person name="Choi I.-G."/>
        </authorList>
    </citation>
    <scope>NUCLEOTIDE SEQUENCE [LARGE SCALE GENOMIC DNA]</scope>
    <source>
        <strain evidence="7 8">KUC8140</strain>
    </source>
</reference>
<accession>A0A0H2RWD0</accession>
<dbReference type="Pfam" id="PF01753">
    <property type="entry name" value="zf-MYND"/>
    <property type="match status" value="1"/>
</dbReference>
<organism evidence="7 8">
    <name type="scientific">Schizopora paradoxa</name>
    <dbReference type="NCBI Taxonomy" id="27342"/>
    <lineage>
        <taxon>Eukaryota</taxon>
        <taxon>Fungi</taxon>
        <taxon>Dikarya</taxon>
        <taxon>Basidiomycota</taxon>
        <taxon>Agaricomycotina</taxon>
        <taxon>Agaricomycetes</taxon>
        <taxon>Hymenochaetales</taxon>
        <taxon>Schizoporaceae</taxon>
        <taxon>Schizopora</taxon>
    </lineage>
</organism>
<protein>
    <recommendedName>
        <fullName evidence="6">MYND-type domain-containing protein</fullName>
    </recommendedName>
</protein>
<feature type="domain" description="MYND-type" evidence="6">
    <location>
        <begin position="97"/>
        <end position="139"/>
    </location>
</feature>
<keyword evidence="8" id="KW-1185">Reference proteome</keyword>
<keyword evidence="1" id="KW-0479">Metal-binding</keyword>
<dbReference type="STRING" id="27342.A0A0H2RWD0"/>
<dbReference type="SUPFAM" id="SSF144232">
    <property type="entry name" value="HIT/MYND zinc finger-like"/>
    <property type="match status" value="1"/>
</dbReference>
<keyword evidence="3" id="KW-0862">Zinc</keyword>
<dbReference type="AlphaFoldDB" id="A0A0H2RWD0"/>
<proteinExistence type="predicted"/>
<evidence type="ECO:0000256" key="5">
    <source>
        <dbReference type="SAM" id="MobiDB-lite"/>
    </source>
</evidence>
<evidence type="ECO:0000256" key="4">
    <source>
        <dbReference type="PROSITE-ProRule" id="PRU00134"/>
    </source>
</evidence>
<evidence type="ECO:0000313" key="8">
    <source>
        <dbReference type="Proteomes" id="UP000053477"/>
    </source>
</evidence>
<dbReference type="InParanoid" id="A0A0H2RWD0"/>
<dbReference type="PROSITE" id="PS01360">
    <property type="entry name" value="ZF_MYND_1"/>
    <property type="match status" value="1"/>
</dbReference>
<keyword evidence="2 4" id="KW-0863">Zinc-finger</keyword>
<feature type="region of interest" description="Disordered" evidence="5">
    <location>
        <begin position="342"/>
        <end position="384"/>
    </location>
</feature>
<evidence type="ECO:0000256" key="3">
    <source>
        <dbReference type="ARBA" id="ARBA00022833"/>
    </source>
</evidence>
<name>A0A0H2RWD0_9AGAM</name>
<dbReference type="GO" id="GO:0008270">
    <property type="term" value="F:zinc ion binding"/>
    <property type="evidence" value="ECO:0007669"/>
    <property type="project" value="UniProtKB-KW"/>
</dbReference>
<evidence type="ECO:0000259" key="6">
    <source>
        <dbReference type="PROSITE" id="PS50865"/>
    </source>
</evidence>
<evidence type="ECO:0000256" key="2">
    <source>
        <dbReference type="ARBA" id="ARBA00022771"/>
    </source>
</evidence>
<dbReference type="EMBL" id="KQ085955">
    <property type="protein sequence ID" value="KLO13743.1"/>
    <property type="molecule type" value="Genomic_DNA"/>
</dbReference>
<sequence length="393" mass="45205">MTALMECAHLAFAFEPIDRDKMVELLKALTLLTLHIPIARQASAELEKLERRCSVQARFHASTLDVRNAWVTFYDTILARRTILAHLQNMDSTPMTCDNCFRFDERANFKKCAGCGMAHYCSKDCQKSAWKEKGHRNECKTHKDKPTKRKSRAISQEKYFLARVAHNDALRKKEYLKQIAQTGLKYVAVTVDYMKFPPRCTVACDMEELQACLDEIPDISERARNLIDQELDRCVAPRLSSEGASGLPPTLRTINRDGMVEVVDSEGDGVCYINLVDDDAETHDRPIGPPVNLTVYHPTDGMRRERKDFVFDYFWEFANIKFENPDHVDRSELLRLEEEYDQDKHSVVSDGTKHSPESERMEAVSFSKSRTALEAEEEAETERLQNELMRVIK</sequence>
<evidence type="ECO:0000313" key="7">
    <source>
        <dbReference type="EMBL" id="KLO13743.1"/>
    </source>
</evidence>
<dbReference type="Gene3D" id="6.10.140.2220">
    <property type="match status" value="1"/>
</dbReference>